<sequence length="67" mass="7159">MVPMSKPPLTSIKDVVQHLILFLLLPRSSGTQPHLQPIGAGDPPHRHFPCLAAAVVDVVAVDHPKPA</sequence>
<dbReference type="EMBL" id="RWGY01000009">
    <property type="protein sequence ID" value="TVU36411.1"/>
    <property type="molecule type" value="Genomic_DNA"/>
</dbReference>
<dbReference type="AlphaFoldDB" id="A0A5J9VLD9"/>
<keyword evidence="1" id="KW-0732">Signal</keyword>
<proteinExistence type="predicted"/>
<accession>A0A5J9VLD9</accession>
<keyword evidence="3" id="KW-1185">Reference proteome</keyword>
<organism evidence="2 3">
    <name type="scientific">Eragrostis curvula</name>
    <name type="common">weeping love grass</name>
    <dbReference type="NCBI Taxonomy" id="38414"/>
    <lineage>
        <taxon>Eukaryota</taxon>
        <taxon>Viridiplantae</taxon>
        <taxon>Streptophyta</taxon>
        <taxon>Embryophyta</taxon>
        <taxon>Tracheophyta</taxon>
        <taxon>Spermatophyta</taxon>
        <taxon>Magnoliopsida</taxon>
        <taxon>Liliopsida</taxon>
        <taxon>Poales</taxon>
        <taxon>Poaceae</taxon>
        <taxon>PACMAD clade</taxon>
        <taxon>Chloridoideae</taxon>
        <taxon>Eragrostideae</taxon>
        <taxon>Eragrostidinae</taxon>
        <taxon>Eragrostis</taxon>
    </lineage>
</organism>
<dbReference type="Gramene" id="TVU36411">
    <property type="protein sequence ID" value="TVU36411"/>
    <property type="gene ID" value="EJB05_18344"/>
</dbReference>
<evidence type="ECO:0000313" key="3">
    <source>
        <dbReference type="Proteomes" id="UP000324897"/>
    </source>
</evidence>
<feature type="chain" id="PRO_5023805442" evidence="1">
    <location>
        <begin position="31"/>
        <end position="67"/>
    </location>
</feature>
<protein>
    <submittedName>
        <fullName evidence="2">Uncharacterized protein</fullName>
    </submittedName>
</protein>
<dbReference type="Proteomes" id="UP000324897">
    <property type="component" value="Unassembled WGS sequence"/>
</dbReference>
<feature type="non-terminal residue" evidence="2">
    <location>
        <position position="1"/>
    </location>
</feature>
<comment type="caution">
    <text evidence="2">The sequence shown here is derived from an EMBL/GenBank/DDBJ whole genome shotgun (WGS) entry which is preliminary data.</text>
</comment>
<gene>
    <name evidence="2" type="ORF">EJB05_18344</name>
</gene>
<evidence type="ECO:0000256" key="1">
    <source>
        <dbReference type="SAM" id="SignalP"/>
    </source>
</evidence>
<evidence type="ECO:0000313" key="2">
    <source>
        <dbReference type="EMBL" id="TVU36411.1"/>
    </source>
</evidence>
<feature type="signal peptide" evidence="1">
    <location>
        <begin position="1"/>
        <end position="30"/>
    </location>
</feature>
<reference evidence="2 3" key="1">
    <citation type="journal article" date="2019" name="Sci. Rep.">
        <title>A high-quality genome of Eragrostis curvula grass provides insights into Poaceae evolution and supports new strategies to enhance forage quality.</title>
        <authorList>
            <person name="Carballo J."/>
            <person name="Santos B.A.C.M."/>
            <person name="Zappacosta D."/>
            <person name="Garbus I."/>
            <person name="Selva J.P."/>
            <person name="Gallo C.A."/>
            <person name="Diaz A."/>
            <person name="Albertini E."/>
            <person name="Caccamo M."/>
            <person name="Echenique V."/>
        </authorList>
    </citation>
    <scope>NUCLEOTIDE SEQUENCE [LARGE SCALE GENOMIC DNA]</scope>
    <source>
        <strain evidence="3">cv. Victoria</strain>
        <tissue evidence="2">Leaf</tissue>
    </source>
</reference>
<name>A0A5J9VLD9_9POAL</name>